<feature type="chain" id="PRO_5002295293" evidence="7">
    <location>
        <begin position="24"/>
        <end position="310"/>
    </location>
</feature>
<name>A0A0D5LP40_MAREN</name>
<dbReference type="OrthoDB" id="9793396at2"/>
<dbReference type="PRINTS" id="PR00690">
    <property type="entry name" value="ADHESNFAMILY"/>
</dbReference>
<evidence type="ECO:0000256" key="3">
    <source>
        <dbReference type="ARBA" id="ARBA00022448"/>
    </source>
</evidence>
<dbReference type="EMBL" id="CP010803">
    <property type="protein sequence ID" value="AJY45083.1"/>
    <property type="molecule type" value="Genomic_DNA"/>
</dbReference>
<dbReference type="SUPFAM" id="SSF53807">
    <property type="entry name" value="Helical backbone' metal receptor"/>
    <property type="match status" value="1"/>
</dbReference>
<reference evidence="8 9" key="1">
    <citation type="journal article" date="2015" name="Genome Announc.">
        <title>Complete genome sequence of Martelella endophytica YC6887, which has antifungal activity associated with a halophyte.</title>
        <authorList>
            <person name="Khan A."/>
            <person name="Khan H."/>
            <person name="Chung E.J."/>
            <person name="Hossain M.T."/>
            <person name="Chung Y.R."/>
        </authorList>
    </citation>
    <scope>NUCLEOTIDE SEQUENCE [LARGE SCALE GENOMIC DNA]</scope>
    <source>
        <strain evidence="8">YC6887</strain>
    </source>
</reference>
<keyword evidence="3 6" id="KW-0813">Transport</keyword>
<dbReference type="STRING" id="1486262.TM49_04280"/>
<dbReference type="PANTHER" id="PTHR42953:SF1">
    <property type="entry name" value="METAL-BINDING PROTEIN HI_0362-RELATED"/>
    <property type="match status" value="1"/>
</dbReference>
<evidence type="ECO:0000256" key="5">
    <source>
        <dbReference type="ARBA" id="ARBA00022729"/>
    </source>
</evidence>
<dbReference type="AlphaFoldDB" id="A0A0D5LP40"/>
<feature type="signal peptide" evidence="7">
    <location>
        <begin position="1"/>
        <end position="23"/>
    </location>
</feature>
<dbReference type="PRINTS" id="PR00691">
    <property type="entry name" value="ADHESINB"/>
</dbReference>
<keyword evidence="9" id="KW-1185">Reference proteome</keyword>
<sequence length="310" mass="33204">MKTLTALFTSLIVTAAFCAPAHAEDERLAVVASFSIIGDFAEQVGGDRITLRTLVGPDSDAHVYEPRPADAMALARADVTLVNGLQLEGFMGRLIEASQTDAPITTVTDGADILNDPNGGHYHYIDGKAIFHAAPNDPHAWQSVKNAKVYVENIEKAFCAADAEGCPTYEANAEAYLENLTALDAEIRATVDAIPEDRRVAVVAHNAFRYFEHDYGITFLSPQGVSTESEASAADVASLIREIREKRAAAVFAENISDARLVEQIASEAGLELVGTLYSDALSSVDGPAPSYIDMMHYNVETLANAINNG</sequence>
<dbReference type="KEGG" id="mey:TM49_04280"/>
<dbReference type="InterPro" id="IPR050492">
    <property type="entry name" value="Bact_metal-bind_prot9"/>
</dbReference>
<protein>
    <submittedName>
        <fullName evidence="8">Metal ABC transporter substrate-binding protein</fullName>
    </submittedName>
</protein>
<keyword evidence="5 7" id="KW-0732">Signal</keyword>
<evidence type="ECO:0000256" key="2">
    <source>
        <dbReference type="ARBA" id="ARBA00011028"/>
    </source>
</evidence>
<comment type="subcellular location">
    <subcellularLocation>
        <location evidence="1">Cell envelope</location>
    </subcellularLocation>
</comment>
<proteinExistence type="inferred from homology"/>
<evidence type="ECO:0000256" key="1">
    <source>
        <dbReference type="ARBA" id="ARBA00004196"/>
    </source>
</evidence>
<dbReference type="InterPro" id="IPR006129">
    <property type="entry name" value="AdhesinB"/>
</dbReference>
<dbReference type="Gene3D" id="3.40.50.1980">
    <property type="entry name" value="Nitrogenase molybdenum iron protein domain"/>
    <property type="match status" value="2"/>
</dbReference>
<evidence type="ECO:0000256" key="6">
    <source>
        <dbReference type="RuleBase" id="RU003512"/>
    </source>
</evidence>
<evidence type="ECO:0000256" key="4">
    <source>
        <dbReference type="ARBA" id="ARBA00022723"/>
    </source>
</evidence>
<dbReference type="InterPro" id="IPR006127">
    <property type="entry name" value="ZnuA-like"/>
</dbReference>
<dbReference type="NCBIfam" id="NF040870">
    <property type="entry name" value="AztC"/>
    <property type="match status" value="1"/>
</dbReference>
<evidence type="ECO:0000313" key="9">
    <source>
        <dbReference type="Proteomes" id="UP000032611"/>
    </source>
</evidence>
<dbReference type="InterPro" id="IPR047701">
    <property type="entry name" value="AztC-like"/>
</dbReference>
<dbReference type="InterPro" id="IPR006128">
    <property type="entry name" value="Lipoprotein_PsaA-like"/>
</dbReference>
<dbReference type="HOGENOM" id="CLU_016838_1_1_5"/>
<dbReference type="GO" id="GO:0046872">
    <property type="term" value="F:metal ion binding"/>
    <property type="evidence" value="ECO:0007669"/>
    <property type="project" value="UniProtKB-KW"/>
</dbReference>
<gene>
    <name evidence="8" type="ORF">TM49_04280</name>
</gene>
<dbReference type="GO" id="GO:0007155">
    <property type="term" value="P:cell adhesion"/>
    <property type="evidence" value="ECO:0007669"/>
    <property type="project" value="InterPro"/>
</dbReference>
<dbReference type="PANTHER" id="PTHR42953">
    <property type="entry name" value="HIGH-AFFINITY ZINC UPTAKE SYSTEM PROTEIN ZNUA-RELATED"/>
    <property type="match status" value="1"/>
</dbReference>
<dbReference type="GO" id="GO:0030001">
    <property type="term" value="P:metal ion transport"/>
    <property type="evidence" value="ECO:0007669"/>
    <property type="project" value="InterPro"/>
</dbReference>
<dbReference type="GO" id="GO:0030313">
    <property type="term" value="C:cell envelope"/>
    <property type="evidence" value="ECO:0007669"/>
    <property type="project" value="UniProtKB-SubCell"/>
</dbReference>
<dbReference type="Proteomes" id="UP000032611">
    <property type="component" value="Chromosome"/>
</dbReference>
<evidence type="ECO:0000256" key="7">
    <source>
        <dbReference type="SAM" id="SignalP"/>
    </source>
</evidence>
<dbReference type="RefSeq" id="WP_052699709.1">
    <property type="nucleotide sequence ID" value="NZ_CP010803.1"/>
</dbReference>
<evidence type="ECO:0000313" key="8">
    <source>
        <dbReference type="EMBL" id="AJY45083.1"/>
    </source>
</evidence>
<accession>A0A0D5LP40</accession>
<keyword evidence="4" id="KW-0479">Metal-binding</keyword>
<dbReference type="PATRIC" id="fig|1486262.3.peg.875"/>
<dbReference type="Pfam" id="PF01297">
    <property type="entry name" value="ZnuA"/>
    <property type="match status" value="1"/>
</dbReference>
<comment type="similarity">
    <text evidence="2 6">Belongs to the bacterial solute-binding protein 9 family.</text>
</comment>
<organism evidence="8 9">
    <name type="scientific">Martelella endophytica</name>
    <dbReference type="NCBI Taxonomy" id="1486262"/>
    <lineage>
        <taxon>Bacteria</taxon>
        <taxon>Pseudomonadati</taxon>
        <taxon>Pseudomonadota</taxon>
        <taxon>Alphaproteobacteria</taxon>
        <taxon>Hyphomicrobiales</taxon>
        <taxon>Aurantimonadaceae</taxon>
        <taxon>Martelella</taxon>
    </lineage>
</organism>